<organism evidence="3 4">
    <name type="scientific">Sporosarcina ureilytica</name>
    <dbReference type="NCBI Taxonomy" id="298596"/>
    <lineage>
        <taxon>Bacteria</taxon>
        <taxon>Bacillati</taxon>
        <taxon>Bacillota</taxon>
        <taxon>Bacilli</taxon>
        <taxon>Bacillales</taxon>
        <taxon>Caryophanaceae</taxon>
        <taxon>Sporosarcina</taxon>
    </lineage>
</organism>
<dbReference type="GO" id="GO:0008270">
    <property type="term" value="F:zinc ion binding"/>
    <property type="evidence" value="ECO:0007669"/>
    <property type="project" value="UniProtKB-KW"/>
</dbReference>
<keyword evidence="1" id="KW-0479">Metal-binding</keyword>
<dbReference type="EMBL" id="CP017560">
    <property type="protein sequence ID" value="AOV08809.1"/>
    <property type="molecule type" value="Genomic_DNA"/>
</dbReference>
<sequence length="526" mass="62483">MHMTVERVSYMHENELMEFMNDIKHSLRPNINEEAQVVQTAITLVRRGAADSYLYDSANRIVIAKIQGVDEFTVRLSFDKKDVDCSCNRPNWCAHRVAVIFHLYLQGHSLTDWTGEWRRMETEQMVLKVADRTPRAWNETLSQLMNPIRIIGFNENPAVFIHKFSLIEQKASPLYPFEWEWKPLFDIYYRLHALEAAWPYIYYHLGENANSFSYGKWYVKNWLTEQFGKIDDAVSSISSKPRLFETDPFYDELKKMVRSLTIEQPGLYDERFRLYRTFWQHLFSQKSMREEEQTILEKSDSQTIYPLLAFFYIIEGQYDKLEKINEFVTHDNFPEWLPLADVADYEDDVDALAIIMQALLPFIRDYLIQSVTRSQRANFVRRIDGLLEAAHFPEDVREKMFSYYGETGVDVYTDFLVERERFEEWAALMHRYRVPYEIAEAGGLNLALQKNPAAILPLLHLYAMNFIEERNRQSYRRAVNVFRKMKAGSKKSGKHDFWNQYIDKVREKNRRLRALIEEMEKGNLNL</sequence>
<evidence type="ECO:0000313" key="4">
    <source>
        <dbReference type="Proteomes" id="UP000185746"/>
    </source>
</evidence>
<dbReference type="RefSeq" id="WP_075528973.1">
    <property type="nucleotide sequence ID" value="NZ_CP017560.1"/>
</dbReference>
<evidence type="ECO:0000313" key="3">
    <source>
        <dbReference type="EMBL" id="AOV08809.1"/>
    </source>
</evidence>
<dbReference type="InterPro" id="IPR007527">
    <property type="entry name" value="Znf_SWIM"/>
</dbReference>
<dbReference type="Proteomes" id="UP000185746">
    <property type="component" value="Chromosome"/>
</dbReference>
<keyword evidence="4" id="KW-1185">Reference proteome</keyword>
<gene>
    <name evidence="3" type="ORF">BI350_15485</name>
</gene>
<proteinExistence type="predicted"/>
<dbReference type="KEGG" id="surl:BI350_15485"/>
<evidence type="ECO:0000259" key="2">
    <source>
        <dbReference type="PROSITE" id="PS50966"/>
    </source>
</evidence>
<reference evidence="3 4" key="1">
    <citation type="submission" date="2016-09" db="EMBL/GenBank/DDBJ databases">
        <title>Complete genome sequence of the Lysinibacillus sphaericus LMG 22257, a specie of Bacillus with ureolytic activity that can effectively biodeposit calcium carbonate.</title>
        <authorList>
            <person name="Yan W."/>
        </authorList>
    </citation>
    <scope>NUCLEOTIDE SEQUENCE [LARGE SCALE GENOMIC DNA]</scope>
    <source>
        <strain evidence="3 4">LMG 22257</strain>
    </source>
</reference>
<feature type="domain" description="SWIM-type" evidence="2">
    <location>
        <begin position="72"/>
        <end position="104"/>
    </location>
</feature>
<keyword evidence="1" id="KW-0863">Zinc-finger</keyword>
<keyword evidence="1" id="KW-0862">Zinc</keyword>
<accession>A0A1D8JJC5</accession>
<dbReference type="PROSITE" id="PS50966">
    <property type="entry name" value="ZF_SWIM"/>
    <property type="match status" value="1"/>
</dbReference>
<evidence type="ECO:0000256" key="1">
    <source>
        <dbReference type="PROSITE-ProRule" id="PRU00325"/>
    </source>
</evidence>
<protein>
    <recommendedName>
        <fullName evidence="2">SWIM-type domain-containing protein</fullName>
    </recommendedName>
</protein>
<dbReference type="AlphaFoldDB" id="A0A1D8JJC5"/>
<name>A0A1D8JJC5_9BACL</name>